<evidence type="ECO:0000313" key="2">
    <source>
        <dbReference type="Proteomes" id="UP000230069"/>
    </source>
</evidence>
<dbReference type="InParanoid" id="A0A2G5DKB7"/>
<protein>
    <submittedName>
        <fullName evidence="1">Uncharacterized protein</fullName>
    </submittedName>
</protein>
<organism evidence="1 2">
    <name type="scientific">Aquilegia coerulea</name>
    <name type="common">Rocky mountain columbine</name>
    <dbReference type="NCBI Taxonomy" id="218851"/>
    <lineage>
        <taxon>Eukaryota</taxon>
        <taxon>Viridiplantae</taxon>
        <taxon>Streptophyta</taxon>
        <taxon>Embryophyta</taxon>
        <taxon>Tracheophyta</taxon>
        <taxon>Spermatophyta</taxon>
        <taxon>Magnoliopsida</taxon>
        <taxon>Ranunculales</taxon>
        <taxon>Ranunculaceae</taxon>
        <taxon>Thalictroideae</taxon>
        <taxon>Aquilegia</taxon>
    </lineage>
</organism>
<sequence>MCTAQMLKEYLTHLLLEGKNNFAGNKLHHLCFLFWLNRKSKLKTTISYLHLLHEVRQLNRTLFQPFLECSNLSAIPKYSHL</sequence>
<proteinExistence type="predicted"/>
<dbReference type="AlphaFoldDB" id="A0A2G5DKB7"/>
<accession>A0A2G5DKB7</accession>
<gene>
    <name evidence="1" type="ORF">AQUCO_01800189v1</name>
</gene>
<dbReference type="EMBL" id="KZ305035">
    <property type="protein sequence ID" value="PIA43954.1"/>
    <property type="molecule type" value="Genomic_DNA"/>
</dbReference>
<keyword evidence="2" id="KW-1185">Reference proteome</keyword>
<evidence type="ECO:0000313" key="1">
    <source>
        <dbReference type="EMBL" id="PIA43954.1"/>
    </source>
</evidence>
<dbReference type="Proteomes" id="UP000230069">
    <property type="component" value="Unassembled WGS sequence"/>
</dbReference>
<reference evidence="1 2" key="1">
    <citation type="submission" date="2017-09" db="EMBL/GenBank/DDBJ databases">
        <title>WGS assembly of Aquilegia coerulea Goldsmith.</title>
        <authorList>
            <person name="Hodges S."/>
            <person name="Kramer E."/>
            <person name="Nordborg M."/>
            <person name="Tomkins J."/>
            <person name="Borevitz J."/>
            <person name="Derieg N."/>
            <person name="Yan J."/>
            <person name="Mihaltcheva S."/>
            <person name="Hayes R.D."/>
            <person name="Rokhsar D."/>
        </authorList>
    </citation>
    <scope>NUCLEOTIDE SEQUENCE [LARGE SCALE GENOMIC DNA]</scope>
    <source>
        <strain evidence="2">cv. Goldsmith</strain>
    </source>
</reference>
<name>A0A2G5DKB7_AQUCA</name>